<gene>
    <name evidence="2" type="ORF">ABMA28_004618</name>
</gene>
<evidence type="ECO:0000256" key="1">
    <source>
        <dbReference type="SAM" id="SignalP"/>
    </source>
</evidence>
<evidence type="ECO:0000313" key="3">
    <source>
        <dbReference type="Proteomes" id="UP001549921"/>
    </source>
</evidence>
<dbReference type="EMBL" id="JBEDNZ010000016">
    <property type="protein sequence ID" value="KAL0822578.1"/>
    <property type="molecule type" value="Genomic_DNA"/>
</dbReference>
<organism evidence="2 3">
    <name type="scientific">Loxostege sticticalis</name>
    <name type="common">Beet webworm moth</name>
    <dbReference type="NCBI Taxonomy" id="481309"/>
    <lineage>
        <taxon>Eukaryota</taxon>
        <taxon>Metazoa</taxon>
        <taxon>Ecdysozoa</taxon>
        <taxon>Arthropoda</taxon>
        <taxon>Hexapoda</taxon>
        <taxon>Insecta</taxon>
        <taxon>Pterygota</taxon>
        <taxon>Neoptera</taxon>
        <taxon>Endopterygota</taxon>
        <taxon>Lepidoptera</taxon>
        <taxon>Glossata</taxon>
        <taxon>Ditrysia</taxon>
        <taxon>Pyraloidea</taxon>
        <taxon>Crambidae</taxon>
        <taxon>Pyraustinae</taxon>
        <taxon>Loxostege</taxon>
    </lineage>
</organism>
<accession>A0ABD0SU71</accession>
<keyword evidence="1" id="KW-0732">Signal</keyword>
<dbReference type="AlphaFoldDB" id="A0ABD0SU71"/>
<feature type="chain" id="PRO_5044892312" description="Cuticle protein 16.5" evidence="1">
    <location>
        <begin position="19"/>
        <end position="121"/>
    </location>
</feature>
<protein>
    <recommendedName>
        <fullName evidence="4">Cuticle protein 16.5</fullName>
    </recommendedName>
</protein>
<evidence type="ECO:0000313" key="2">
    <source>
        <dbReference type="EMBL" id="KAL0822578.1"/>
    </source>
</evidence>
<name>A0ABD0SU71_LOXSC</name>
<sequence>MSQSALVTVLALLATAAADPLVFSAPLVASPYTSAAYISPSAAYISPSASVVAAPVAPAVNAVPAAVPAAYPATVPYATVSAYSYGSSYSVQDYFPTVVNQSPSLAYSLPYAYAADYFYRR</sequence>
<comment type="caution">
    <text evidence="2">The sequence shown here is derived from an EMBL/GenBank/DDBJ whole genome shotgun (WGS) entry which is preliminary data.</text>
</comment>
<dbReference type="Proteomes" id="UP001549921">
    <property type="component" value="Unassembled WGS sequence"/>
</dbReference>
<feature type="signal peptide" evidence="1">
    <location>
        <begin position="1"/>
        <end position="18"/>
    </location>
</feature>
<reference evidence="2 3" key="1">
    <citation type="submission" date="2024-06" db="EMBL/GenBank/DDBJ databases">
        <title>A chromosome-level genome assembly of beet webworm, Loxostege sticticalis.</title>
        <authorList>
            <person name="Zhang Y."/>
        </authorList>
    </citation>
    <scope>NUCLEOTIDE SEQUENCE [LARGE SCALE GENOMIC DNA]</scope>
    <source>
        <strain evidence="2">AQ028</strain>
        <tissue evidence="2">Male pupae</tissue>
    </source>
</reference>
<evidence type="ECO:0008006" key="4">
    <source>
        <dbReference type="Google" id="ProtNLM"/>
    </source>
</evidence>
<proteinExistence type="predicted"/>